<comment type="caution">
    <text evidence="2">The sequence shown here is derived from an EMBL/GenBank/DDBJ whole genome shotgun (WGS) entry which is preliminary data.</text>
</comment>
<reference evidence="2" key="1">
    <citation type="journal article" date="2023" name="Mol. Phylogenet. Evol.">
        <title>Genome-scale phylogeny and comparative genomics of the fungal order Sordariales.</title>
        <authorList>
            <person name="Hensen N."/>
            <person name="Bonometti L."/>
            <person name="Westerberg I."/>
            <person name="Brannstrom I.O."/>
            <person name="Guillou S."/>
            <person name="Cros-Aarteil S."/>
            <person name="Calhoun S."/>
            <person name="Haridas S."/>
            <person name="Kuo A."/>
            <person name="Mondo S."/>
            <person name="Pangilinan J."/>
            <person name="Riley R."/>
            <person name="LaButti K."/>
            <person name="Andreopoulos B."/>
            <person name="Lipzen A."/>
            <person name="Chen C."/>
            <person name="Yan M."/>
            <person name="Daum C."/>
            <person name="Ng V."/>
            <person name="Clum A."/>
            <person name="Steindorff A."/>
            <person name="Ohm R.A."/>
            <person name="Martin F."/>
            <person name="Silar P."/>
            <person name="Natvig D.O."/>
            <person name="Lalanne C."/>
            <person name="Gautier V."/>
            <person name="Ament-Velasquez S.L."/>
            <person name="Kruys A."/>
            <person name="Hutchinson M.I."/>
            <person name="Powell A.J."/>
            <person name="Barry K."/>
            <person name="Miller A.N."/>
            <person name="Grigoriev I.V."/>
            <person name="Debuchy R."/>
            <person name="Gladieux P."/>
            <person name="Hiltunen Thoren M."/>
            <person name="Johannesson H."/>
        </authorList>
    </citation>
    <scope>NUCLEOTIDE SEQUENCE</scope>
    <source>
        <strain evidence="2">CBS 232.78</strain>
    </source>
</reference>
<feature type="region of interest" description="Disordered" evidence="1">
    <location>
        <begin position="66"/>
        <end position="110"/>
    </location>
</feature>
<feature type="compositionally biased region" description="Basic and acidic residues" evidence="1">
    <location>
        <begin position="80"/>
        <end position="94"/>
    </location>
</feature>
<evidence type="ECO:0000313" key="3">
    <source>
        <dbReference type="Proteomes" id="UP001285441"/>
    </source>
</evidence>
<reference evidence="2" key="2">
    <citation type="submission" date="2023-06" db="EMBL/GenBank/DDBJ databases">
        <authorList>
            <consortium name="Lawrence Berkeley National Laboratory"/>
            <person name="Haridas S."/>
            <person name="Hensen N."/>
            <person name="Bonometti L."/>
            <person name="Westerberg I."/>
            <person name="Brannstrom I.O."/>
            <person name="Guillou S."/>
            <person name="Cros-Aarteil S."/>
            <person name="Calhoun S."/>
            <person name="Kuo A."/>
            <person name="Mondo S."/>
            <person name="Pangilinan J."/>
            <person name="Riley R."/>
            <person name="LaButti K."/>
            <person name="Andreopoulos B."/>
            <person name="Lipzen A."/>
            <person name="Chen C."/>
            <person name="Yanf M."/>
            <person name="Daum C."/>
            <person name="Ng V."/>
            <person name="Clum A."/>
            <person name="Steindorff A."/>
            <person name="Ohm R."/>
            <person name="Martin F."/>
            <person name="Silar P."/>
            <person name="Natvig D."/>
            <person name="Lalanne C."/>
            <person name="Gautier V."/>
            <person name="Ament-velasquez S.L."/>
            <person name="Kruys A."/>
            <person name="Hutchinson M.I."/>
            <person name="Powell A.J."/>
            <person name="Barry K."/>
            <person name="Miller A.N."/>
            <person name="Grigoriev I.V."/>
            <person name="Debuchy R."/>
            <person name="Gladieux P."/>
            <person name="Thoren M.H."/>
            <person name="Johannesson H."/>
        </authorList>
    </citation>
    <scope>NUCLEOTIDE SEQUENCE</scope>
    <source>
        <strain evidence="2">CBS 232.78</strain>
    </source>
</reference>
<feature type="compositionally biased region" description="Acidic residues" evidence="1">
    <location>
        <begin position="95"/>
        <end position="104"/>
    </location>
</feature>
<dbReference type="AlphaFoldDB" id="A0AAE0NXH0"/>
<gene>
    <name evidence="2" type="ORF">B0H63DRAFT_463639</name>
</gene>
<evidence type="ECO:0000313" key="2">
    <source>
        <dbReference type="EMBL" id="KAK3389435.1"/>
    </source>
</evidence>
<accession>A0AAE0NXH0</accession>
<protein>
    <submittedName>
        <fullName evidence="2">Uncharacterized protein</fullName>
    </submittedName>
</protein>
<dbReference type="EMBL" id="JAULSW010000002">
    <property type="protein sequence ID" value="KAK3389435.1"/>
    <property type="molecule type" value="Genomic_DNA"/>
</dbReference>
<name>A0AAE0NXH0_9PEZI</name>
<keyword evidence="3" id="KW-1185">Reference proteome</keyword>
<sequence length="110" mass="12021">MSSPDGRGSPDITVGDGSGRVWVYAKKCKFRVGESVHLRVTGGGLEGPYLIESVPTRGRYTLVLADGRSAKNGQQVNESDLQKEDGESDLQKEVDESDLPEDYYSDLQRA</sequence>
<evidence type="ECO:0000256" key="1">
    <source>
        <dbReference type="SAM" id="MobiDB-lite"/>
    </source>
</evidence>
<dbReference type="Proteomes" id="UP001285441">
    <property type="component" value="Unassembled WGS sequence"/>
</dbReference>
<organism evidence="2 3">
    <name type="scientific">Podospora didyma</name>
    <dbReference type="NCBI Taxonomy" id="330526"/>
    <lineage>
        <taxon>Eukaryota</taxon>
        <taxon>Fungi</taxon>
        <taxon>Dikarya</taxon>
        <taxon>Ascomycota</taxon>
        <taxon>Pezizomycotina</taxon>
        <taxon>Sordariomycetes</taxon>
        <taxon>Sordariomycetidae</taxon>
        <taxon>Sordariales</taxon>
        <taxon>Podosporaceae</taxon>
        <taxon>Podospora</taxon>
    </lineage>
</organism>
<proteinExistence type="predicted"/>